<reference evidence="2" key="1">
    <citation type="journal article" date="2021" name="PeerJ">
        <title>Extensive microbial diversity within the chicken gut microbiome revealed by metagenomics and culture.</title>
        <authorList>
            <person name="Gilroy R."/>
            <person name="Ravi A."/>
            <person name="Getino M."/>
            <person name="Pursley I."/>
            <person name="Horton D.L."/>
            <person name="Alikhan N.F."/>
            <person name="Baker D."/>
            <person name="Gharbi K."/>
            <person name="Hall N."/>
            <person name="Watson M."/>
            <person name="Adriaenssens E.M."/>
            <person name="Foster-Nyarko E."/>
            <person name="Jarju S."/>
            <person name="Secka A."/>
            <person name="Antonio M."/>
            <person name="Oren A."/>
            <person name="Chaudhuri R.R."/>
            <person name="La Ragione R."/>
            <person name="Hildebrand F."/>
            <person name="Pallen M.J."/>
        </authorList>
    </citation>
    <scope>NUCLEOTIDE SEQUENCE</scope>
    <source>
        <strain evidence="2">CHK192-9172</strain>
    </source>
</reference>
<dbReference type="EMBL" id="DXCH01000302">
    <property type="protein sequence ID" value="HIZ08515.1"/>
    <property type="molecule type" value="Genomic_DNA"/>
</dbReference>
<dbReference type="SUPFAM" id="SSF55594">
    <property type="entry name" value="HPr-like"/>
    <property type="match status" value="1"/>
</dbReference>
<gene>
    <name evidence="2" type="ORF">IAA08_11355</name>
</gene>
<organism evidence="2 3">
    <name type="scientific">Candidatus Eubacterium avistercoris</name>
    <dbReference type="NCBI Taxonomy" id="2838567"/>
    <lineage>
        <taxon>Bacteria</taxon>
        <taxon>Bacillati</taxon>
        <taxon>Bacillota</taxon>
        <taxon>Clostridia</taxon>
        <taxon>Eubacteriales</taxon>
        <taxon>Eubacteriaceae</taxon>
        <taxon>Eubacterium</taxon>
    </lineage>
</organism>
<evidence type="ECO:0000259" key="1">
    <source>
        <dbReference type="PROSITE" id="PS51350"/>
    </source>
</evidence>
<proteinExistence type="predicted"/>
<protein>
    <submittedName>
        <fullName evidence="2">HPr family phosphocarrier protein</fullName>
    </submittedName>
</protein>
<comment type="caution">
    <text evidence="2">The sequence shown here is derived from an EMBL/GenBank/DDBJ whole genome shotgun (WGS) entry which is preliminary data.</text>
</comment>
<dbReference type="AlphaFoldDB" id="A0A9D2IGT3"/>
<evidence type="ECO:0000313" key="3">
    <source>
        <dbReference type="Proteomes" id="UP000824024"/>
    </source>
</evidence>
<accession>A0A9D2IGT3</accession>
<feature type="domain" description="HPr" evidence="1">
    <location>
        <begin position="1"/>
        <end position="86"/>
    </location>
</feature>
<dbReference type="InterPro" id="IPR035895">
    <property type="entry name" value="HPr-like_sf"/>
</dbReference>
<dbReference type="PROSITE" id="PS51350">
    <property type="entry name" value="PTS_HPR_DOM"/>
    <property type="match status" value="1"/>
</dbReference>
<name>A0A9D2IGT3_9FIRM</name>
<reference evidence="2" key="2">
    <citation type="submission" date="2021-04" db="EMBL/GenBank/DDBJ databases">
        <authorList>
            <person name="Gilroy R."/>
        </authorList>
    </citation>
    <scope>NUCLEOTIDE SEQUENCE</scope>
    <source>
        <strain evidence="2">CHK192-9172</strain>
    </source>
</reference>
<dbReference type="Pfam" id="PF00381">
    <property type="entry name" value="PTS-HPr"/>
    <property type="match status" value="1"/>
</dbReference>
<dbReference type="InterPro" id="IPR000032">
    <property type="entry name" value="HPr-like"/>
</dbReference>
<evidence type="ECO:0000313" key="2">
    <source>
        <dbReference type="EMBL" id="HIZ08515.1"/>
    </source>
</evidence>
<dbReference type="Gene3D" id="3.30.1340.10">
    <property type="entry name" value="HPr-like"/>
    <property type="match status" value="1"/>
</dbReference>
<dbReference type="CDD" id="cd00367">
    <property type="entry name" value="PTS-HPr_like"/>
    <property type="match status" value="1"/>
</dbReference>
<sequence length="86" mass="9391">MQKIELTVSPVLDSRYENTISELVYTACQYKSSIFIATPDEKQKVNAKSIMGIIAVGMLLPGTQVVVIAEGSDEEEAILALQKFLA</sequence>
<dbReference type="Proteomes" id="UP000824024">
    <property type="component" value="Unassembled WGS sequence"/>
</dbReference>